<protein>
    <submittedName>
        <fullName evidence="2">Uncharacterized protein</fullName>
    </submittedName>
</protein>
<reference evidence="3" key="1">
    <citation type="submission" date="2016-11" db="EMBL/GenBank/DDBJ databases">
        <authorList>
            <person name="Varghese N."/>
            <person name="Submissions S."/>
        </authorList>
    </citation>
    <scope>NUCLEOTIDE SEQUENCE [LARGE SCALE GENOMIC DNA]</scope>
    <source>
        <strain evidence="3">DSM 26899</strain>
    </source>
</reference>
<dbReference type="AlphaFoldDB" id="A0A1M6UFS2"/>
<feature type="transmembrane region" description="Helical" evidence="1">
    <location>
        <begin position="64"/>
        <end position="82"/>
    </location>
</feature>
<sequence>MEELELLKKDWNKESDEFKNYSEKELYEMIKQKSVSVTRVLCLIGLIEIVLWAIYGYIDEELPILRIVLFAVFFALIIYFYFKMKTEESSISLMKSILNTRKIIFGYAGISFLLIILMNSIDFKHNTKDFMAGLNDGYNHNNLHTTNSERMTPELGNYIVFGVVLIITTYLLYIIYKKTYGKILVDLQKNYKELSKVEENEV</sequence>
<keyword evidence="1" id="KW-0812">Transmembrane</keyword>
<keyword evidence="1" id="KW-0472">Membrane</keyword>
<dbReference type="STRING" id="1302687.SAMN05444267_1006150"/>
<feature type="transmembrane region" description="Helical" evidence="1">
    <location>
        <begin position="103"/>
        <end position="121"/>
    </location>
</feature>
<accession>A0A1M6UFS2</accession>
<dbReference type="OrthoDB" id="709028at2"/>
<feature type="transmembrane region" description="Helical" evidence="1">
    <location>
        <begin position="155"/>
        <end position="176"/>
    </location>
</feature>
<name>A0A1M6UFS2_9FLAO</name>
<dbReference type="Gene3D" id="1.20.1280.290">
    <property type="match status" value="1"/>
</dbReference>
<evidence type="ECO:0000256" key="1">
    <source>
        <dbReference type="SAM" id="Phobius"/>
    </source>
</evidence>
<evidence type="ECO:0000313" key="2">
    <source>
        <dbReference type="EMBL" id="SHK67908.1"/>
    </source>
</evidence>
<gene>
    <name evidence="2" type="ORF">SAMN05444267_1006150</name>
</gene>
<dbReference type="RefSeq" id="WP_073291700.1">
    <property type="nucleotide sequence ID" value="NZ_FRAV01000006.1"/>
</dbReference>
<dbReference type="Proteomes" id="UP000184364">
    <property type="component" value="Unassembled WGS sequence"/>
</dbReference>
<evidence type="ECO:0000313" key="3">
    <source>
        <dbReference type="Proteomes" id="UP000184364"/>
    </source>
</evidence>
<keyword evidence="1" id="KW-1133">Transmembrane helix</keyword>
<organism evidence="2 3">
    <name type="scientific">Chryseobacterium polytrichastri</name>
    <dbReference type="NCBI Taxonomy" id="1302687"/>
    <lineage>
        <taxon>Bacteria</taxon>
        <taxon>Pseudomonadati</taxon>
        <taxon>Bacteroidota</taxon>
        <taxon>Flavobacteriia</taxon>
        <taxon>Flavobacteriales</taxon>
        <taxon>Weeksellaceae</taxon>
        <taxon>Chryseobacterium group</taxon>
        <taxon>Chryseobacterium</taxon>
    </lineage>
</organism>
<proteinExistence type="predicted"/>
<dbReference type="EMBL" id="FRAV01000006">
    <property type="protein sequence ID" value="SHK67908.1"/>
    <property type="molecule type" value="Genomic_DNA"/>
</dbReference>
<keyword evidence="3" id="KW-1185">Reference proteome</keyword>
<feature type="transmembrane region" description="Helical" evidence="1">
    <location>
        <begin position="37"/>
        <end position="58"/>
    </location>
</feature>